<dbReference type="Proteomes" id="UP000317593">
    <property type="component" value="Unassembled WGS sequence"/>
</dbReference>
<dbReference type="AlphaFoldDB" id="A0A521B3K6"/>
<protein>
    <recommendedName>
        <fullName evidence="4">Soluble ligand binding domain-containing protein</fullName>
    </recommendedName>
</protein>
<feature type="transmembrane region" description="Helical" evidence="1">
    <location>
        <begin position="150"/>
        <end position="168"/>
    </location>
</feature>
<keyword evidence="1" id="KW-0812">Transmembrane</keyword>
<evidence type="ECO:0000313" key="2">
    <source>
        <dbReference type="EMBL" id="SMO41320.1"/>
    </source>
</evidence>
<dbReference type="RefSeq" id="WP_142713017.1">
    <property type="nucleotide sequence ID" value="NZ_FXTH01000002.1"/>
</dbReference>
<gene>
    <name evidence="2" type="ORF">SAMN06265218_102132</name>
</gene>
<dbReference type="EMBL" id="FXTH01000002">
    <property type="protein sequence ID" value="SMO41320.1"/>
    <property type="molecule type" value="Genomic_DNA"/>
</dbReference>
<evidence type="ECO:0000313" key="3">
    <source>
        <dbReference type="Proteomes" id="UP000317593"/>
    </source>
</evidence>
<accession>A0A521B3K6</accession>
<feature type="transmembrane region" description="Helical" evidence="1">
    <location>
        <begin position="7"/>
        <end position="26"/>
    </location>
</feature>
<keyword evidence="3" id="KW-1185">Reference proteome</keyword>
<sequence>MDRKIKYIIVIAGLLVFGPTLLYAQFPSEGLSNRYIRVAEMGELTDSVNVWGDVNSAGRYIIPEETTLPELISYTFGYSELRGRESDINWAKTQIELKVSRYNENRKMVDVALFRYRYQDPEPVEMFEFDLQNNDIVTLQVRRKPSFGDYVGVIAPVVSVIATSILLIENLRGN</sequence>
<reference evidence="2 3" key="1">
    <citation type="submission" date="2017-05" db="EMBL/GenBank/DDBJ databases">
        <authorList>
            <person name="Varghese N."/>
            <person name="Submissions S."/>
        </authorList>
    </citation>
    <scope>NUCLEOTIDE SEQUENCE [LARGE SCALE GENOMIC DNA]</scope>
    <source>
        <strain evidence="2 3">DSM 21194</strain>
    </source>
</reference>
<dbReference type="OrthoDB" id="1524640at2"/>
<name>A0A521B3K6_9BACT</name>
<organism evidence="2 3">
    <name type="scientific">Fodinibius sediminis</name>
    <dbReference type="NCBI Taxonomy" id="1214077"/>
    <lineage>
        <taxon>Bacteria</taxon>
        <taxon>Pseudomonadati</taxon>
        <taxon>Balneolota</taxon>
        <taxon>Balneolia</taxon>
        <taxon>Balneolales</taxon>
        <taxon>Balneolaceae</taxon>
        <taxon>Fodinibius</taxon>
    </lineage>
</organism>
<evidence type="ECO:0008006" key="4">
    <source>
        <dbReference type="Google" id="ProtNLM"/>
    </source>
</evidence>
<keyword evidence="1" id="KW-1133">Transmembrane helix</keyword>
<proteinExistence type="predicted"/>
<keyword evidence="1" id="KW-0472">Membrane</keyword>
<evidence type="ECO:0000256" key="1">
    <source>
        <dbReference type="SAM" id="Phobius"/>
    </source>
</evidence>